<proteinExistence type="predicted"/>
<gene>
    <name evidence="3" type="ORF">DX912_14160</name>
</gene>
<evidence type="ECO:0000313" key="4">
    <source>
        <dbReference type="Proteomes" id="UP000256829"/>
    </source>
</evidence>
<feature type="region of interest" description="Disordered" evidence="1">
    <location>
        <begin position="285"/>
        <end position="317"/>
    </location>
</feature>
<dbReference type="Proteomes" id="UP000256829">
    <property type="component" value="Unassembled WGS sequence"/>
</dbReference>
<evidence type="ECO:0000313" key="3">
    <source>
        <dbReference type="EMBL" id="RDY66116.1"/>
    </source>
</evidence>
<organism evidence="3 4">
    <name type="scientific">Lysobacter soli</name>
    <dbReference type="NCBI Taxonomy" id="453783"/>
    <lineage>
        <taxon>Bacteria</taxon>
        <taxon>Pseudomonadati</taxon>
        <taxon>Pseudomonadota</taxon>
        <taxon>Gammaproteobacteria</taxon>
        <taxon>Lysobacterales</taxon>
        <taxon>Lysobacteraceae</taxon>
        <taxon>Lysobacter</taxon>
    </lineage>
</organism>
<sequence length="330" mass="35104">MTGAIQMPLTTFTTQEPKPDSRRTSMTRAHIQRLAFGLALLTAHGAFAATPINESRPLDPRGRVEIENVKGSVEVRAWDKPEVKIEGSLGEGVERLEIDGDREHLSIRVKYPNRSGMGVFGGGDKSEPTDLRLMVPIRADLDIDVVSADVNVEGVASNELSIDSVSGEVTVAAAPREADFDSVSGDLMLTVNSSRVSAETVSGDLNLRGRLDGEVRVETVSGRVDVSTLNTRVQKLSGSTVSGDIRINTALANNGRVTLETVSGDLDLTLPKNLSANVRGESFSGDLAAPGAQINRPKHGPGSSFDHRYGNGDGDVSIESFSGDATLRLE</sequence>
<dbReference type="Pfam" id="PF13349">
    <property type="entry name" value="DUF4097"/>
    <property type="match status" value="1"/>
</dbReference>
<feature type="region of interest" description="Disordered" evidence="1">
    <location>
        <begin position="1"/>
        <end position="23"/>
    </location>
</feature>
<evidence type="ECO:0000259" key="2">
    <source>
        <dbReference type="Pfam" id="PF13349"/>
    </source>
</evidence>
<comment type="caution">
    <text evidence="3">The sequence shown here is derived from an EMBL/GenBank/DDBJ whole genome shotgun (WGS) entry which is preliminary data.</text>
</comment>
<dbReference type="EMBL" id="QTJR01000011">
    <property type="protein sequence ID" value="RDY66116.1"/>
    <property type="molecule type" value="Genomic_DNA"/>
</dbReference>
<dbReference type="OrthoDB" id="7056452at2"/>
<dbReference type="InterPro" id="IPR025164">
    <property type="entry name" value="Toastrack_DUF4097"/>
</dbReference>
<keyword evidence="4" id="KW-1185">Reference proteome</keyword>
<protein>
    <recommendedName>
        <fullName evidence="2">DUF4097 domain-containing protein</fullName>
    </recommendedName>
</protein>
<accession>A0A3D8V9N8</accession>
<name>A0A3D8V9N8_9GAMM</name>
<evidence type="ECO:0000256" key="1">
    <source>
        <dbReference type="SAM" id="MobiDB-lite"/>
    </source>
</evidence>
<feature type="domain" description="DUF4097" evidence="2">
    <location>
        <begin position="64"/>
        <end position="327"/>
    </location>
</feature>
<dbReference type="AlphaFoldDB" id="A0A3D8V9N8"/>
<reference evidence="3 4" key="1">
    <citation type="submission" date="2018-08" db="EMBL/GenBank/DDBJ databases">
        <title>Lysobacter soli KCTC 22011, whole genome shotgun sequence.</title>
        <authorList>
            <person name="Zhang X."/>
            <person name="Feng G."/>
            <person name="Zhu H."/>
        </authorList>
    </citation>
    <scope>NUCLEOTIDE SEQUENCE [LARGE SCALE GENOMIC DNA]</scope>
    <source>
        <strain evidence="3 4">KCTC 22011</strain>
    </source>
</reference>